<comment type="caution">
    <text evidence="3">The sequence shown here is derived from an EMBL/GenBank/DDBJ whole genome shotgun (WGS) entry which is preliminary data.</text>
</comment>
<keyword evidence="1" id="KW-1133">Transmembrane helix</keyword>
<sequence>MLQLSTSKGMPFGTALLYTLSVLATLGLYFHYASRPAFKRFIARRRTAVRLLLLLLACTALALALAAQGYVLAQLTMPAHLARVMLNDSLPAFFGLFTLSGFVSCLHYLFGKYQESLMQEKELEVLKRTALEMELHLLRNQLSPHFTFNVLNNLHFLIHKDKDEALYLLSTYSKILRYYVYESRKAAIAFGQEVAFLHEYFKLQLKQRAGELEIVFDATDYDGRFCIAPFILATFVENAFKHVLPNDAKAHYVRQTHALTPDGHLTFEISNTFSAAREAAEYSGLGLKHVQETLALAYPDAHRLQLQQENGVFAVKLELALEKC</sequence>
<dbReference type="Proteomes" id="UP000779507">
    <property type="component" value="Unassembled WGS sequence"/>
</dbReference>
<dbReference type="Pfam" id="PF06580">
    <property type="entry name" value="His_kinase"/>
    <property type="match status" value="1"/>
</dbReference>
<organism evidence="3 4">
    <name type="scientific">Hymenobacter caeli</name>
    <dbReference type="NCBI Taxonomy" id="2735894"/>
    <lineage>
        <taxon>Bacteria</taxon>
        <taxon>Pseudomonadati</taxon>
        <taxon>Bacteroidota</taxon>
        <taxon>Cytophagia</taxon>
        <taxon>Cytophagales</taxon>
        <taxon>Hymenobacteraceae</taxon>
        <taxon>Hymenobacter</taxon>
    </lineage>
</organism>
<keyword evidence="1" id="KW-0812">Transmembrane</keyword>
<evidence type="ECO:0000313" key="3">
    <source>
        <dbReference type="EMBL" id="NRT21159.1"/>
    </source>
</evidence>
<evidence type="ECO:0000256" key="1">
    <source>
        <dbReference type="SAM" id="Phobius"/>
    </source>
</evidence>
<protein>
    <recommendedName>
        <fullName evidence="2">Signal transduction histidine kinase internal region domain-containing protein</fullName>
    </recommendedName>
</protein>
<dbReference type="PANTHER" id="PTHR34220">
    <property type="entry name" value="SENSOR HISTIDINE KINASE YPDA"/>
    <property type="match status" value="1"/>
</dbReference>
<feature type="transmembrane region" description="Helical" evidence="1">
    <location>
        <begin position="12"/>
        <end position="30"/>
    </location>
</feature>
<keyword evidence="4" id="KW-1185">Reference proteome</keyword>
<reference evidence="3 4" key="1">
    <citation type="submission" date="2020-05" db="EMBL/GenBank/DDBJ databases">
        <title>Genomic Encyclopedia of Type Strains, Phase IV (KMG-V): Genome sequencing to study the core and pangenomes of soil and plant-associated prokaryotes.</title>
        <authorList>
            <person name="Whitman W."/>
        </authorList>
    </citation>
    <scope>NUCLEOTIDE SEQUENCE [LARGE SCALE GENOMIC DNA]</scope>
    <source>
        <strain evidence="3 4">9A</strain>
    </source>
</reference>
<feature type="transmembrane region" description="Helical" evidence="1">
    <location>
        <begin position="51"/>
        <end position="72"/>
    </location>
</feature>
<feature type="domain" description="Signal transduction histidine kinase internal region" evidence="2">
    <location>
        <begin position="133"/>
        <end position="204"/>
    </location>
</feature>
<name>A0ABX2FXM1_9BACT</name>
<proteinExistence type="predicted"/>
<feature type="transmembrane region" description="Helical" evidence="1">
    <location>
        <begin position="92"/>
        <end position="111"/>
    </location>
</feature>
<dbReference type="PANTHER" id="PTHR34220:SF7">
    <property type="entry name" value="SENSOR HISTIDINE KINASE YPDA"/>
    <property type="match status" value="1"/>
</dbReference>
<dbReference type="InterPro" id="IPR050640">
    <property type="entry name" value="Bact_2-comp_sensor_kinase"/>
</dbReference>
<keyword evidence="1" id="KW-0472">Membrane</keyword>
<dbReference type="InterPro" id="IPR010559">
    <property type="entry name" value="Sig_transdc_His_kin_internal"/>
</dbReference>
<accession>A0ABX2FXM1</accession>
<evidence type="ECO:0000313" key="4">
    <source>
        <dbReference type="Proteomes" id="UP000779507"/>
    </source>
</evidence>
<dbReference type="RefSeq" id="WP_173811917.1">
    <property type="nucleotide sequence ID" value="NZ_JABSNP010000026.1"/>
</dbReference>
<evidence type="ECO:0000259" key="2">
    <source>
        <dbReference type="Pfam" id="PF06580"/>
    </source>
</evidence>
<gene>
    <name evidence="3" type="ORF">HNP98_004004</name>
</gene>
<dbReference type="EMBL" id="JABSNP010000026">
    <property type="protein sequence ID" value="NRT21159.1"/>
    <property type="molecule type" value="Genomic_DNA"/>
</dbReference>